<evidence type="ECO:0000313" key="10">
    <source>
        <dbReference type="EMBL" id="PJB57435.1"/>
    </source>
</evidence>
<keyword evidence="4" id="KW-0963">Cytoplasm</keyword>
<dbReference type="RefSeq" id="WP_406606685.1">
    <property type="nucleotide sequence ID" value="NZ_PFKO01000019.1"/>
</dbReference>
<feature type="domain" description="Translation initiation factor 3 C-terminal" evidence="6">
    <location>
        <begin position="87"/>
        <end position="170"/>
    </location>
</feature>
<comment type="caution">
    <text evidence="8">The sequence shown here is derived from an EMBL/GenBank/DDBJ whole genome shotgun (WGS) entry which is preliminary data.</text>
</comment>
<dbReference type="FunFam" id="3.10.20.80:FF:000001">
    <property type="entry name" value="Translation initiation factor IF-3"/>
    <property type="match status" value="1"/>
</dbReference>
<evidence type="ECO:0000259" key="6">
    <source>
        <dbReference type="Pfam" id="PF00707"/>
    </source>
</evidence>
<dbReference type="EMBL" id="PFTV01000057">
    <property type="protein sequence ID" value="PJB57435.1"/>
    <property type="molecule type" value="Genomic_DNA"/>
</dbReference>
<dbReference type="EMBL" id="PFKO01000019">
    <property type="protein sequence ID" value="PIY33860.1"/>
    <property type="molecule type" value="Genomic_DNA"/>
</dbReference>
<dbReference type="SUPFAM" id="SSF54364">
    <property type="entry name" value="Translation initiation factor IF3, N-terminal domain"/>
    <property type="match status" value="1"/>
</dbReference>
<dbReference type="SUPFAM" id="SSF55200">
    <property type="entry name" value="Translation initiation factor IF3, C-terminal domain"/>
    <property type="match status" value="1"/>
</dbReference>
<dbReference type="GO" id="GO:0016020">
    <property type="term" value="C:membrane"/>
    <property type="evidence" value="ECO:0007669"/>
    <property type="project" value="TreeGrafter"/>
</dbReference>
<evidence type="ECO:0000313" key="13">
    <source>
        <dbReference type="Proteomes" id="UP000231493"/>
    </source>
</evidence>
<evidence type="ECO:0000256" key="1">
    <source>
        <dbReference type="ARBA" id="ARBA00005439"/>
    </source>
</evidence>
<evidence type="ECO:0000313" key="8">
    <source>
        <dbReference type="EMBL" id="PIX35194.1"/>
    </source>
</evidence>
<dbReference type="InterPro" id="IPR036788">
    <property type="entry name" value="T_IF-3_C_sf"/>
</dbReference>
<dbReference type="GO" id="GO:0003743">
    <property type="term" value="F:translation initiation factor activity"/>
    <property type="evidence" value="ECO:0007669"/>
    <property type="project" value="UniProtKB-UniRule"/>
</dbReference>
<dbReference type="GO" id="GO:0043022">
    <property type="term" value="F:ribosome binding"/>
    <property type="evidence" value="ECO:0007669"/>
    <property type="project" value="UniProtKB-ARBA"/>
</dbReference>
<dbReference type="Pfam" id="PF05198">
    <property type="entry name" value="IF3_N"/>
    <property type="match status" value="1"/>
</dbReference>
<feature type="domain" description="Translation initiation factor 3 N-terminal" evidence="7">
    <location>
        <begin position="10"/>
        <end position="76"/>
    </location>
</feature>
<name>A0A2M7KAN0_9BACT</name>
<dbReference type="Gene3D" id="3.30.110.10">
    <property type="entry name" value="Translation initiation factor 3 (IF-3), C-terminal domain"/>
    <property type="match status" value="1"/>
</dbReference>
<dbReference type="InterPro" id="IPR036787">
    <property type="entry name" value="T_IF-3_N_sf"/>
</dbReference>
<sequence>MGISSKLRANKEIKVDKIRLIDFEGNQVGIVSKKEGLELAEKDNLDLVEVAPEANPPVCRIIDYGKYKYSLDKKNKSGKKKQKNSGMKEIKMRPNIGEHDYNFKIKHLGNFLKDGNQVKITIMFKGREMNYIDLGRRLLERIIKDTNEIAKVVKEPKLEGRNMTLVLMPK</sequence>
<dbReference type="Proteomes" id="UP000228560">
    <property type="component" value="Unassembled WGS sequence"/>
</dbReference>
<evidence type="ECO:0000256" key="2">
    <source>
        <dbReference type="ARBA" id="ARBA00022540"/>
    </source>
</evidence>
<dbReference type="Proteomes" id="UP000230646">
    <property type="component" value="Unassembled WGS sequence"/>
</dbReference>
<dbReference type="PANTHER" id="PTHR10938">
    <property type="entry name" value="TRANSLATION INITIATION FACTOR IF-3"/>
    <property type="match status" value="1"/>
</dbReference>
<dbReference type="PANTHER" id="PTHR10938:SF0">
    <property type="entry name" value="TRANSLATION INITIATION FACTOR IF-3, MITOCHONDRIAL"/>
    <property type="match status" value="1"/>
</dbReference>
<evidence type="ECO:0000313" key="11">
    <source>
        <dbReference type="Proteomes" id="UP000228560"/>
    </source>
</evidence>
<organism evidence="8 13">
    <name type="scientific">Candidatus Infernicultor aquiphilus</name>
    <dbReference type="NCBI Taxonomy" id="1805029"/>
    <lineage>
        <taxon>Bacteria</taxon>
        <taxon>Pseudomonadati</taxon>
        <taxon>Atribacterota</taxon>
        <taxon>Candidatus Phoenicimicrobiia</taxon>
        <taxon>Candidatus Pheonicimicrobiales</taxon>
        <taxon>Candidatus Phoenicimicrobiaceae</taxon>
        <taxon>Candidatus Infernicultor</taxon>
    </lineage>
</organism>
<evidence type="ECO:0000259" key="7">
    <source>
        <dbReference type="Pfam" id="PF05198"/>
    </source>
</evidence>
<dbReference type="Pfam" id="PF00707">
    <property type="entry name" value="IF3_C"/>
    <property type="match status" value="1"/>
</dbReference>
<dbReference type="GO" id="GO:0032790">
    <property type="term" value="P:ribosome disassembly"/>
    <property type="evidence" value="ECO:0007669"/>
    <property type="project" value="TreeGrafter"/>
</dbReference>
<dbReference type="NCBIfam" id="TIGR00168">
    <property type="entry name" value="infC"/>
    <property type="match status" value="1"/>
</dbReference>
<dbReference type="InterPro" id="IPR001288">
    <property type="entry name" value="Translation_initiation_fac_3"/>
</dbReference>
<accession>A0A2M7KAN0</accession>
<keyword evidence="2 4" id="KW-0396">Initiation factor</keyword>
<dbReference type="FunFam" id="3.30.110.10:FF:000001">
    <property type="entry name" value="Translation initiation factor IF-3"/>
    <property type="match status" value="1"/>
</dbReference>
<dbReference type="Gene3D" id="3.10.20.80">
    <property type="entry name" value="Translation initiation factor 3 (IF-3), N-terminal domain"/>
    <property type="match status" value="1"/>
</dbReference>
<dbReference type="AlphaFoldDB" id="A0A2M7KAN0"/>
<dbReference type="GO" id="GO:0005829">
    <property type="term" value="C:cytosol"/>
    <property type="evidence" value="ECO:0007669"/>
    <property type="project" value="TreeGrafter"/>
</dbReference>
<dbReference type="HAMAP" id="MF_00080">
    <property type="entry name" value="IF_3"/>
    <property type="match status" value="1"/>
</dbReference>
<proteinExistence type="inferred from homology"/>
<evidence type="ECO:0000256" key="5">
    <source>
        <dbReference type="NCBIfam" id="TIGR00168"/>
    </source>
</evidence>
<comment type="subunit">
    <text evidence="4">Monomer.</text>
</comment>
<reference evidence="11 12" key="1">
    <citation type="submission" date="2017-09" db="EMBL/GenBank/DDBJ databases">
        <title>Depth-based differentiation of microbial function through sediment-hosted aquifers and enrichment of novel symbionts in the deep terrestrial subsurface.</title>
        <authorList>
            <person name="Probst A.J."/>
            <person name="Ladd B."/>
            <person name="Jarett J.K."/>
            <person name="Geller-Mcgrath D.E."/>
            <person name="Sieber C.M."/>
            <person name="Emerson J.B."/>
            <person name="Anantharaman K."/>
            <person name="Thomas B.C."/>
            <person name="Malmstrom R."/>
            <person name="Stieglmeier M."/>
            <person name="Klingl A."/>
            <person name="Woyke T."/>
            <person name="Ryan C.M."/>
            <person name="Banfield J.F."/>
        </authorList>
    </citation>
    <scope>NUCLEOTIDE SEQUENCE [LARGE SCALE GENOMIC DNA]</scope>
    <source>
        <strain evidence="9">CG_4_10_14_3_um_filter_34_13</strain>
        <strain evidence="10">CG_4_9_14_3_um_filter_33_16</strain>
    </source>
</reference>
<evidence type="ECO:0000313" key="9">
    <source>
        <dbReference type="EMBL" id="PIY33860.1"/>
    </source>
</evidence>
<evidence type="ECO:0000313" key="12">
    <source>
        <dbReference type="Proteomes" id="UP000230646"/>
    </source>
</evidence>
<dbReference type="Proteomes" id="UP000231493">
    <property type="component" value="Unassembled WGS sequence"/>
</dbReference>
<evidence type="ECO:0000256" key="3">
    <source>
        <dbReference type="ARBA" id="ARBA00022917"/>
    </source>
</evidence>
<reference evidence="8" key="2">
    <citation type="submission" date="2017-09" db="EMBL/GenBank/DDBJ databases">
        <title>Depth-based differentiation of microbial function through sediment-hosted aquifers and enrichment of novel symbionts in the deep terrestrial subsurface.</title>
        <authorList>
            <person name="Probst A.J."/>
            <person name="Ladd B."/>
            <person name="Jarett J.K."/>
            <person name="Geller-Mcgrath D.E."/>
            <person name="Sieber C.M.K."/>
            <person name="Emerson J.B."/>
            <person name="Anantharaman K."/>
            <person name="Thomas B.C."/>
            <person name="Malmstrom R."/>
            <person name="Stieglmeier M."/>
            <person name="Klingl A."/>
            <person name="Woyke T."/>
            <person name="Ryan C.M."/>
            <person name="Banfield J.F."/>
        </authorList>
    </citation>
    <scope>NUCLEOTIDE SEQUENCE</scope>
    <source>
        <strain evidence="8">CG_4_8_14_3_um_filter_34_18</strain>
    </source>
</reference>
<protein>
    <recommendedName>
        <fullName evidence="4 5">Translation initiation factor IF-3</fullName>
    </recommendedName>
</protein>
<comment type="function">
    <text evidence="4">IF-3 binds to the 30S ribosomal subunit and shifts the equilibrium between 70S ribosomes and their 50S and 30S subunits in favor of the free subunits, thus enhancing the availability of 30S subunits on which protein synthesis initiation begins.</text>
</comment>
<gene>
    <name evidence="4" type="primary">infC</name>
    <name evidence="10" type="ORF">CO097_02435</name>
    <name evidence="9" type="ORF">COZ07_00560</name>
    <name evidence="8" type="ORF">COZ58_01015</name>
</gene>
<keyword evidence="3 4" id="KW-0648">Protein biosynthesis</keyword>
<comment type="subcellular location">
    <subcellularLocation>
        <location evidence="4">Cytoplasm</location>
    </subcellularLocation>
</comment>
<dbReference type="EMBL" id="PFIP01000016">
    <property type="protein sequence ID" value="PIX35194.1"/>
    <property type="molecule type" value="Genomic_DNA"/>
</dbReference>
<comment type="similarity">
    <text evidence="1 4">Belongs to the IF-3 family.</text>
</comment>
<accession>A0A2M8CEE6</accession>
<dbReference type="InterPro" id="IPR019814">
    <property type="entry name" value="Translation_initiation_fac_3_N"/>
</dbReference>
<evidence type="ECO:0000256" key="4">
    <source>
        <dbReference type="HAMAP-Rule" id="MF_00080"/>
    </source>
</evidence>
<dbReference type="InterPro" id="IPR019815">
    <property type="entry name" value="Translation_initiation_fac_3_C"/>
</dbReference>
<accession>A0A2M7PTA1</accession>